<evidence type="ECO:0000313" key="2">
    <source>
        <dbReference type="Proteomes" id="UP000663828"/>
    </source>
</evidence>
<sequence>MPKKKKKTKKSAPKPIHYVQLRTHRQFPNVSHYMSHLEVHNSKVQPLIYDIDRVLNQKWIHIRRSEKNIQLNDIHEQEIKKEFLHKIDLIDYRYFHINNQFDENNKFIRESSIRSTEIIDELLHLYEQIERSQRNLYEHRLDMIKHEFEQEQQILKHLFVDKELHELNSQINVLDAIEQDDTLQQHVQFKLDKQQLQEQFIKDLTALYTNFHTQIFALRSTMNKINRSNGQQTNAISKNCRRLYEKTSRSQQLIEKETKSISILKRKIKESKQSIDQIDFNQRLNWIEQNSKASENEKPNQIINQVSSHRKSHAILRRFVVLTDNVQKDLQKKLTKVERILLLMKQCHRLELEEEKLLQISPVNELNRAHHLWNCQIETDNSFEELSLFYKRFAHVQMDLYIRVEENKSRKNFQNFYRKQLMNFF</sequence>
<evidence type="ECO:0000313" key="1">
    <source>
        <dbReference type="EMBL" id="CAF1509850.1"/>
    </source>
</evidence>
<gene>
    <name evidence="1" type="ORF">XAT740_LOCUS40155</name>
</gene>
<accession>A0A815U1V7</accession>
<proteinExistence type="predicted"/>
<name>A0A815U1V7_ADIRI</name>
<dbReference type="EMBL" id="CAJNOR010004536">
    <property type="protein sequence ID" value="CAF1509850.1"/>
    <property type="molecule type" value="Genomic_DNA"/>
</dbReference>
<protein>
    <submittedName>
        <fullName evidence="1">Uncharacterized protein</fullName>
    </submittedName>
</protein>
<reference evidence="1" key="1">
    <citation type="submission" date="2021-02" db="EMBL/GenBank/DDBJ databases">
        <authorList>
            <person name="Nowell W R."/>
        </authorList>
    </citation>
    <scope>NUCLEOTIDE SEQUENCE</scope>
</reference>
<comment type="caution">
    <text evidence="1">The sequence shown here is derived from an EMBL/GenBank/DDBJ whole genome shotgun (WGS) entry which is preliminary data.</text>
</comment>
<organism evidence="1 2">
    <name type="scientific">Adineta ricciae</name>
    <name type="common">Rotifer</name>
    <dbReference type="NCBI Taxonomy" id="249248"/>
    <lineage>
        <taxon>Eukaryota</taxon>
        <taxon>Metazoa</taxon>
        <taxon>Spiralia</taxon>
        <taxon>Gnathifera</taxon>
        <taxon>Rotifera</taxon>
        <taxon>Eurotatoria</taxon>
        <taxon>Bdelloidea</taxon>
        <taxon>Adinetida</taxon>
        <taxon>Adinetidae</taxon>
        <taxon>Adineta</taxon>
    </lineage>
</organism>
<dbReference type="Proteomes" id="UP000663828">
    <property type="component" value="Unassembled WGS sequence"/>
</dbReference>
<keyword evidence="2" id="KW-1185">Reference proteome</keyword>
<dbReference type="AlphaFoldDB" id="A0A815U1V7"/>